<feature type="region of interest" description="Disordered" evidence="1">
    <location>
        <begin position="74"/>
        <end position="95"/>
    </location>
</feature>
<name>A0A7S0Y8W2_9STRA</name>
<evidence type="ECO:0000256" key="1">
    <source>
        <dbReference type="SAM" id="MobiDB-lite"/>
    </source>
</evidence>
<sequence>MIDSASSTEFNRFVTTQEPLPTNSYSWADLPIVLQEDSATIPQETRLSCERNFSNHSLSCSSRSSCQDFSSSSQTSHEVCKPTANTSSSDSSISTAKKNVRFSPLPNIRIYSLVLGDHPKCDDGLAIELGWDYCDDDSHNRVYGKHTGNRCQKRPYLTRKQLLLDVAGCTYEELDQRSRDVEAKKSLNKRSRRNQEDHYYQLATSKRRD</sequence>
<accession>A0A7S0Y8W2</accession>
<dbReference type="AlphaFoldDB" id="A0A7S0Y8W2"/>
<reference evidence="2" key="1">
    <citation type="submission" date="2021-01" db="EMBL/GenBank/DDBJ databases">
        <authorList>
            <person name="Corre E."/>
            <person name="Pelletier E."/>
            <person name="Niang G."/>
            <person name="Scheremetjew M."/>
            <person name="Finn R."/>
            <person name="Kale V."/>
            <person name="Holt S."/>
            <person name="Cochrane G."/>
            <person name="Meng A."/>
            <person name="Brown T."/>
            <person name="Cohen L."/>
        </authorList>
    </citation>
    <scope>NUCLEOTIDE SEQUENCE</scope>
    <source>
        <strain evidence="2">UNC1205</strain>
    </source>
</reference>
<organism evidence="2">
    <name type="scientific">Pseudo-nitzschia delicatissima</name>
    <dbReference type="NCBI Taxonomy" id="44447"/>
    <lineage>
        <taxon>Eukaryota</taxon>
        <taxon>Sar</taxon>
        <taxon>Stramenopiles</taxon>
        <taxon>Ochrophyta</taxon>
        <taxon>Bacillariophyta</taxon>
        <taxon>Bacillariophyceae</taxon>
        <taxon>Bacillariophycidae</taxon>
        <taxon>Bacillariales</taxon>
        <taxon>Bacillariaceae</taxon>
        <taxon>Pseudo-nitzschia</taxon>
    </lineage>
</organism>
<dbReference type="EMBL" id="HBFL01004654">
    <property type="protein sequence ID" value="CAD8763310.1"/>
    <property type="molecule type" value="Transcribed_RNA"/>
</dbReference>
<gene>
    <name evidence="2" type="ORF">PDEL1432_LOCUS3350</name>
</gene>
<feature type="region of interest" description="Disordered" evidence="1">
    <location>
        <begin position="177"/>
        <end position="209"/>
    </location>
</feature>
<evidence type="ECO:0000313" key="2">
    <source>
        <dbReference type="EMBL" id="CAD8763310.1"/>
    </source>
</evidence>
<protein>
    <submittedName>
        <fullName evidence="2">Uncharacterized protein</fullName>
    </submittedName>
</protein>
<proteinExistence type="predicted"/>